<gene>
    <name evidence="1" type="ORF">MLD38_014034</name>
</gene>
<keyword evidence="2" id="KW-1185">Reference proteome</keyword>
<comment type="caution">
    <text evidence="1">The sequence shown here is derived from an EMBL/GenBank/DDBJ whole genome shotgun (WGS) entry which is preliminary data.</text>
</comment>
<dbReference type="EMBL" id="CM042883">
    <property type="protein sequence ID" value="KAI4376249.1"/>
    <property type="molecule type" value="Genomic_DNA"/>
</dbReference>
<evidence type="ECO:0000313" key="1">
    <source>
        <dbReference type="EMBL" id="KAI4376249.1"/>
    </source>
</evidence>
<protein>
    <submittedName>
        <fullName evidence="1">Uncharacterized protein</fullName>
    </submittedName>
</protein>
<name>A0ACB9RF52_9MYRT</name>
<accession>A0ACB9RF52</accession>
<dbReference type="Proteomes" id="UP001057402">
    <property type="component" value="Chromosome 4"/>
</dbReference>
<reference evidence="2" key="1">
    <citation type="journal article" date="2023" name="Front. Plant Sci.">
        <title>Chromosomal-level genome assembly of Melastoma candidum provides insights into trichome evolution.</title>
        <authorList>
            <person name="Zhong Y."/>
            <person name="Wu W."/>
            <person name="Sun C."/>
            <person name="Zou P."/>
            <person name="Liu Y."/>
            <person name="Dai S."/>
            <person name="Zhou R."/>
        </authorList>
    </citation>
    <scope>NUCLEOTIDE SEQUENCE [LARGE SCALE GENOMIC DNA]</scope>
</reference>
<sequence length="135" mass="15113">MEKLSVIGRLKRAVKKVRLLIDFSIARWRIASLIGGRGAASSGRRRPLSFNDRPGLMYYTAGDESESEQDPGSARWSTGGGGIQRTLSYPSEEDVDGRAEAFISNFYRQLRMERQVSLELRYCRGGRSFDSSTSP</sequence>
<organism evidence="1 2">
    <name type="scientific">Melastoma candidum</name>
    <dbReference type="NCBI Taxonomy" id="119954"/>
    <lineage>
        <taxon>Eukaryota</taxon>
        <taxon>Viridiplantae</taxon>
        <taxon>Streptophyta</taxon>
        <taxon>Embryophyta</taxon>
        <taxon>Tracheophyta</taxon>
        <taxon>Spermatophyta</taxon>
        <taxon>Magnoliopsida</taxon>
        <taxon>eudicotyledons</taxon>
        <taxon>Gunneridae</taxon>
        <taxon>Pentapetalae</taxon>
        <taxon>rosids</taxon>
        <taxon>malvids</taxon>
        <taxon>Myrtales</taxon>
        <taxon>Melastomataceae</taxon>
        <taxon>Melastomatoideae</taxon>
        <taxon>Melastomateae</taxon>
        <taxon>Melastoma</taxon>
    </lineage>
</organism>
<evidence type="ECO:0000313" key="2">
    <source>
        <dbReference type="Proteomes" id="UP001057402"/>
    </source>
</evidence>
<proteinExistence type="predicted"/>